<proteinExistence type="predicted"/>
<dbReference type="Proteomes" id="UP000677668">
    <property type="component" value="Chromosome 1"/>
</dbReference>
<keyword evidence="4" id="KW-1185">Reference proteome</keyword>
<name>A0ABX8B0V6_9BACT</name>
<reference evidence="3 4" key="1">
    <citation type="submission" date="2021-03" db="EMBL/GenBank/DDBJ databases">
        <title>Genomic and phenotypic characterization of Chloracidobacterium isolates provides evidence for multiple species.</title>
        <authorList>
            <person name="Saini M.K."/>
            <person name="Costas A.M.G."/>
            <person name="Tank M."/>
            <person name="Bryant D.A."/>
        </authorList>
    </citation>
    <scope>NUCLEOTIDE SEQUENCE [LARGE SCALE GENOMIC DNA]</scope>
    <source>
        <strain evidence="3 4">N</strain>
    </source>
</reference>
<evidence type="ECO:0000256" key="1">
    <source>
        <dbReference type="SAM" id="MobiDB-lite"/>
    </source>
</evidence>
<dbReference type="RefSeq" id="WP_211421762.1">
    <property type="nucleotide sequence ID" value="NZ_CP072642.1"/>
</dbReference>
<sequence>MTYALRPWLAVALAGGLLGFSGMPTTVGAPVPAPVPSPECPGSPSYDCSGIPPVICRTICNQFQSAVVRDRCTYRQRLVIERYEKPRRPGDAPGRQRQNRETEVIVEPSTRPDETGQYPVLTRIVSDTDDNGRPRSRVDPKALTILSAQGFFDLIFFPLTPERVAYYEFEPTTSPREGELAFRFRPRTRSRTVPLASGVVYLSEQGEMLTLTIDGMYNLEILDKNLKNIRSISATVDYSQFNDRFRMPTLARGEGLSDVSRFDGYFKFSFEEGNYRPVLTMPSWATTRRPLRD</sequence>
<feature type="chain" id="PRO_5047231462" evidence="2">
    <location>
        <begin position="30"/>
        <end position="293"/>
    </location>
</feature>
<evidence type="ECO:0000256" key="2">
    <source>
        <dbReference type="SAM" id="SignalP"/>
    </source>
</evidence>
<protein>
    <submittedName>
        <fullName evidence="3">Uncharacterized protein</fullName>
    </submittedName>
</protein>
<feature type="region of interest" description="Disordered" evidence="1">
    <location>
        <begin position="84"/>
        <end position="116"/>
    </location>
</feature>
<feature type="signal peptide" evidence="2">
    <location>
        <begin position="1"/>
        <end position="29"/>
    </location>
</feature>
<gene>
    <name evidence="3" type="ORF">J8C05_08315</name>
</gene>
<evidence type="ECO:0000313" key="3">
    <source>
        <dbReference type="EMBL" id="QUV93375.1"/>
    </source>
</evidence>
<keyword evidence="2" id="KW-0732">Signal</keyword>
<dbReference type="EMBL" id="CP072642">
    <property type="protein sequence ID" value="QUV93375.1"/>
    <property type="molecule type" value="Genomic_DNA"/>
</dbReference>
<organism evidence="3 4">
    <name type="scientific">Chloracidobacterium sp. N</name>
    <dbReference type="NCBI Taxonomy" id="2821540"/>
    <lineage>
        <taxon>Bacteria</taxon>
        <taxon>Pseudomonadati</taxon>
        <taxon>Acidobacteriota</taxon>
        <taxon>Terriglobia</taxon>
        <taxon>Terriglobales</taxon>
        <taxon>Acidobacteriaceae</taxon>
        <taxon>Chloracidobacterium</taxon>
        <taxon>Chloracidobacterium aggregatum</taxon>
    </lineage>
</organism>
<accession>A0ABX8B0V6</accession>
<evidence type="ECO:0000313" key="4">
    <source>
        <dbReference type="Proteomes" id="UP000677668"/>
    </source>
</evidence>